<name>A0A0X9VEX0_9GAMM</name>
<dbReference type="SMART" id="SM00646">
    <property type="entry name" value="Ami_3"/>
    <property type="match status" value="1"/>
</dbReference>
<proteinExistence type="inferred from homology"/>
<accession>A0A0X9VEX0</accession>
<evidence type="ECO:0000256" key="5">
    <source>
        <dbReference type="ARBA" id="ARBA00023316"/>
    </source>
</evidence>
<protein>
    <recommendedName>
        <fullName evidence="3">N-acetylmuramoyl-L-alanine amidase</fullName>
        <ecNumber evidence="3">3.5.1.28</ecNumber>
    </recommendedName>
</protein>
<dbReference type="InterPro" id="IPR050695">
    <property type="entry name" value="N-acetylmuramoyl_amidase_3"/>
</dbReference>
<dbReference type="GO" id="GO:0030288">
    <property type="term" value="C:outer membrane-bounded periplasmic space"/>
    <property type="evidence" value="ECO:0007669"/>
    <property type="project" value="TreeGrafter"/>
</dbReference>
<evidence type="ECO:0000256" key="4">
    <source>
        <dbReference type="ARBA" id="ARBA00022801"/>
    </source>
</evidence>
<evidence type="ECO:0000313" key="7">
    <source>
        <dbReference type="EMBL" id="AMA65154.1"/>
    </source>
</evidence>
<dbReference type="CDD" id="cd02696">
    <property type="entry name" value="MurNAc-LAA"/>
    <property type="match status" value="1"/>
</dbReference>
<dbReference type="Proteomes" id="UP000069926">
    <property type="component" value="Chromosome"/>
</dbReference>
<keyword evidence="8" id="KW-1185">Reference proteome</keyword>
<dbReference type="RefSeq" id="WP_236860970.1">
    <property type="nucleotide sequence ID" value="NZ_CP013920.1"/>
</dbReference>
<dbReference type="PATRIC" id="fig|634113.3.peg.567"/>
<evidence type="ECO:0000256" key="2">
    <source>
        <dbReference type="ARBA" id="ARBA00010860"/>
    </source>
</evidence>
<dbReference type="STRING" id="634113.AUT07_00601"/>
<dbReference type="PANTHER" id="PTHR30404:SF6">
    <property type="entry name" value="N-ACETYLMURAMOYL-L-ALANINE AMIDASE AMIB"/>
    <property type="match status" value="1"/>
</dbReference>
<comment type="similarity">
    <text evidence="2">Belongs to the N-acetylmuramoyl-L-alanine amidase 3 family.</text>
</comment>
<evidence type="ECO:0000256" key="1">
    <source>
        <dbReference type="ARBA" id="ARBA00001561"/>
    </source>
</evidence>
<evidence type="ECO:0000259" key="6">
    <source>
        <dbReference type="SMART" id="SM00646"/>
    </source>
</evidence>
<dbReference type="InterPro" id="IPR002508">
    <property type="entry name" value="MurNAc-LAA_cat"/>
</dbReference>
<dbReference type="KEGG" id="asy:AUT07_00601"/>
<gene>
    <name evidence="7" type="primary">amiB</name>
    <name evidence="7" type="ORF">AUT07_00601</name>
</gene>
<comment type="catalytic activity">
    <reaction evidence="1">
        <text>Hydrolyzes the link between N-acetylmuramoyl residues and L-amino acid residues in certain cell-wall glycopeptides.</text>
        <dbReference type="EC" id="3.5.1.28"/>
    </reaction>
</comment>
<organism evidence="7 8">
    <name type="scientific">Candidatus Arsenophonus lipoptenae</name>
    <dbReference type="NCBI Taxonomy" id="634113"/>
    <lineage>
        <taxon>Bacteria</taxon>
        <taxon>Pseudomonadati</taxon>
        <taxon>Pseudomonadota</taxon>
        <taxon>Gammaproteobacteria</taxon>
        <taxon>Enterobacterales</taxon>
        <taxon>Morganellaceae</taxon>
        <taxon>Arsenophonus</taxon>
    </lineage>
</organism>
<reference evidence="7 8" key="1">
    <citation type="submission" date="2016-01" db="EMBL/GenBank/DDBJ databases">
        <title>Genome sequence of Ca. Arsenophonus lipopteni, the exclusive symbiont of a blood sucking fly Lipoptena cervi (Diptera: Hippoboscidae).</title>
        <authorList>
            <person name="Novakova E."/>
            <person name="Hypsa V."/>
            <person name="Nguyen P."/>
            <person name="Husnik F."/>
            <person name="Darby A.C."/>
        </authorList>
    </citation>
    <scope>NUCLEOTIDE SEQUENCE [LARGE SCALE GENOMIC DNA]</scope>
    <source>
        <strain evidence="7 8">CB</strain>
    </source>
</reference>
<dbReference type="PANTHER" id="PTHR30404">
    <property type="entry name" value="N-ACETYLMURAMOYL-L-ALANINE AMIDASE"/>
    <property type="match status" value="1"/>
</dbReference>
<dbReference type="GO" id="GO:0009253">
    <property type="term" value="P:peptidoglycan catabolic process"/>
    <property type="evidence" value="ECO:0007669"/>
    <property type="project" value="InterPro"/>
</dbReference>
<dbReference type="SUPFAM" id="SSF53187">
    <property type="entry name" value="Zn-dependent exopeptidases"/>
    <property type="match status" value="1"/>
</dbReference>
<dbReference type="EMBL" id="CP013920">
    <property type="protein sequence ID" value="AMA65154.1"/>
    <property type="molecule type" value="Genomic_DNA"/>
</dbReference>
<dbReference type="Pfam" id="PF01520">
    <property type="entry name" value="Amidase_3"/>
    <property type="match status" value="1"/>
</dbReference>
<dbReference type="Gene3D" id="2.60.40.3500">
    <property type="match status" value="1"/>
</dbReference>
<keyword evidence="4 7" id="KW-0378">Hydrolase</keyword>
<keyword evidence="5" id="KW-0961">Cell wall biogenesis/degradation</keyword>
<evidence type="ECO:0000313" key="8">
    <source>
        <dbReference type="Proteomes" id="UP000069926"/>
    </source>
</evidence>
<sequence length="413" mass="47329">MMTIFIINKIKQYQFYVFYLLKIIVLFSTLLLFNSPYVQAIILSNINIHNNILNAQISFYFSKGHLKYRFFILHKPERLVIDFYISNNIIRLPIKFKNNNLVKLIRTSKSPNNKYQRIVIELSQSIRTNIAVKKINNYNKIIFNLKKNVNSEIQFQKNKLKLLSIHSKYKQSPKNTRKIIVAIDAGHGGKDPGAIGQNGYLEKNITMGIARKLQNLLKRDPIFKPVMTINGDYFLSVEDRSTIARQNRADMLVSIHADAAPNNRAKGASVWVLSNQRVNSELVNWLEQHEKQSELLGGVANVLADRRKDPFFSQAVLDLQFCNSQRVGYAVAVLVLKELSKIGSIHKYNPEHASFGVLCSPDIPSILVETGFISNIFEERLLVSADYQENLAIAIHRGLHKYFSKNPLQVTLR</sequence>
<dbReference type="GO" id="GO:0071555">
    <property type="term" value="P:cell wall organization"/>
    <property type="evidence" value="ECO:0007669"/>
    <property type="project" value="UniProtKB-KW"/>
</dbReference>
<dbReference type="Gene3D" id="3.40.630.40">
    <property type="entry name" value="Zn-dependent exopeptidases"/>
    <property type="match status" value="1"/>
</dbReference>
<dbReference type="GO" id="GO:0008745">
    <property type="term" value="F:N-acetylmuramoyl-L-alanine amidase activity"/>
    <property type="evidence" value="ECO:0007669"/>
    <property type="project" value="UniProtKB-EC"/>
</dbReference>
<feature type="domain" description="MurNAc-LAA" evidence="6">
    <location>
        <begin position="241"/>
        <end position="400"/>
    </location>
</feature>
<dbReference type="EC" id="3.5.1.28" evidence="3"/>
<evidence type="ECO:0000256" key="3">
    <source>
        <dbReference type="ARBA" id="ARBA00011901"/>
    </source>
</evidence>
<dbReference type="AlphaFoldDB" id="A0A0X9VEX0"/>